<dbReference type="Gene3D" id="3.40.50.300">
    <property type="entry name" value="P-loop containing nucleotide triphosphate hydrolases"/>
    <property type="match status" value="2"/>
</dbReference>
<protein>
    <submittedName>
        <fullName evidence="4">AAA family ATPase</fullName>
    </submittedName>
</protein>
<feature type="transmembrane region" description="Helical" evidence="2">
    <location>
        <begin position="473"/>
        <end position="493"/>
    </location>
</feature>
<organism evidence="4 5">
    <name type="scientific">Bacillus norwichensis</name>
    <dbReference type="NCBI Taxonomy" id="2762217"/>
    <lineage>
        <taxon>Bacteria</taxon>
        <taxon>Bacillati</taxon>
        <taxon>Bacillota</taxon>
        <taxon>Bacilli</taxon>
        <taxon>Bacillales</taxon>
        <taxon>Bacillaceae</taxon>
        <taxon>Bacillus</taxon>
    </lineage>
</organism>
<feature type="coiled-coil region" evidence="1">
    <location>
        <begin position="377"/>
        <end position="472"/>
    </location>
</feature>
<sequence length="989" mass="116126">MKFKKIHIYGYGRLQDFIVDNLSNLQLFYGENEAGKSTIMSFIHSILFGFPTLQQSELRYEPKTHSSYGGKLIFETEKYGEVVIERVKGKAAGDVTVLLEDGPVEAADFLPKLLNGMDKKMYRSIFSCDLQGLQEIQHLKEEEIGKYLIAAATIGTDGLLRVEQQIQKELQELFKPGGRRPMLNDLLKNLRQQDQQLKRAKQESAAYVSLLTEIQEISSRVETTKEILKQNKMKLEAVNELFRSWPLIMENEQIRRRLLEIGPVHFPAEGLKRLEKYHDRLLEISSTLQTVHQRIRAIEQEIEENALRQEFDQNKAQIFIHEWPQQEQSLRELSNLDHSITEERKKVDAFLAELHYPAKKVEEINSLNLGIDMKGRMTETLQQYIRFEDRLKDLEDRLEDGRKTVMELENKCKETERQLVSESVFKEWRIHYEGQTSTASLKEEKSRLEKEVEELKKRKKHEKNMLQKKKRQTSITSAAFLFISLGIFIWSFISKQWPMTIAGILGVTFTGYFLFRKVEGIGMDFINDTLKAKRQELQKLEEQFKRAVGDGNIASRYEEQQRLRIKWKENYARLEEEKQRLEEMEISFRKLRRIVDVEERRLNEFKMELGLDKDFSHLKMEDAFSMLKNLQSISRQLNEALDRKERLQKEQGDWTEGLFQLVSNAGETVHEPAQAVFFLQETLKKEQEKKIVIKELEKKLSELNIDVLQLKNEDSAIRSNMAKLFEAAQVDNEENFREKAKRSDEKKILLERLALLEGQLGEVTNPFQSQKEIQAEMNDLKADIEKKSQQLEEDRNILASLNQKLSFLEEGGTYTEQLHLFRQMRSTFNEESRNWAKLAVALNLLEKIMKKYKDYRFPQVIQKAAEYFSFLTDYEYCHLHVKADGNLSVERKDRVLFAPEELSKGTGEQLYIAIRFGLVHVMKEEYPFPVIIDDGFVNFDQARTKRMLELVQTISHDTQVLLFTCHRHVARQFSEDQIFHLQQRVSSQI</sequence>
<dbReference type="InterPro" id="IPR027417">
    <property type="entry name" value="P-loop_NTPase"/>
</dbReference>
<keyword evidence="2" id="KW-0472">Membrane</keyword>
<dbReference type="RefSeq" id="WP_191809526.1">
    <property type="nucleotide sequence ID" value="NZ_JACSPV010000002.1"/>
</dbReference>
<keyword evidence="5" id="KW-1185">Reference proteome</keyword>
<dbReference type="PANTHER" id="PTHR41259:SF1">
    <property type="entry name" value="DOUBLE-STRAND BREAK REPAIR RAD50 ATPASE, PUTATIVE-RELATED"/>
    <property type="match status" value="1"/>
</dbReference>
<reference evidence="4 5" key="1">
    <citation type="submission" date="2020-08" db="EMBL/GenBank/DDBJ databases">
        <title>A Genomic Blueprint of the Chicken Gut Microbiome.</title>
        <authorList>
            <person name="Gilroy R."/>
            <person name="Ravi A."/>
            <person name="Getino M."/>
            <person name="Pursley I."/>
            <person name="Horton D.L."/>
            <person name="Alikhan N.-F."/>
            <person name="Baker D."/>
            <person name="Gharbi K."/>
            <person name="Hall N."/>
            <person name="Watson M."/>
            <person name="Adriaenssens E.M."/>
            <person name="Foster-Nyarko E."/>
            <person name="Jarju S."/>
            <person name="Secka A."/>
            <person name="Antonio M."/>
            <person name="Oren A."/>
            <person name="Chaudhuri R."/>
            <person name="La Ragione R.M."/>
            <person name="Hildebrand F."/>
            <person name="Pallen M.J."/>
        </authorList>
    </citation>
    <scope>NUCLEOTIDE SEQUENCE [LARGE SCALE GENOMIC DNA]</scope>
    <source>
        <strain evidence="4 5">Sa1BUA2</strain>
    </source>
</reference>
<evidence type="ECO:0000256" key="1">
    <source>
        <dbReference type="SAM" id="Coils"/>
    </source>
</evidence>
<feature type="transmembrane region" description="Helical" evidence="2">
    <location>
        <begin position="499"/>
        <end position="515"/>
    </location>
</feature>
<evidence type="ECO:0000259" key="3">
    <source>
        <dbReference type="Pfam" id="PF13514"/>
    </source>
</evidence>
<evidence type="ECO:0000313" key="5">
    <source>
        <dbReference type="Proteomes" id="UP000648182"/>
    </source>
</evidence>
<evidence type="ECO:0000313" key="4">
    <source>
        <dbReference type="EMBL" id="MBD8003781.1"/>
    </source>
</evidence>
<feature type="coiled-coil region" evidence="1">
    <location>
        <begin position="770"/>
        <end position="811"/>
    </location>
</feature>
<dbReference type="PANTHER" id="PTHR41259">
    <property type="entry name" value="DOUBLE-STRAND BREAK REPAIR RAD50 ATPASE, PUTATIVE-RELATED"/>
    <property type="match status" value="1"/>
</dbReference>
<comment type="caution">
    <text evidence="4">The sequence shown here is derived from an EMBL/GenBank/DDBJ whole genome shotgun (WGS) entry which is preliminary data.</text>
</comment>
<proteinExistence type="predicted"/>
<keyword evidence="2" id="KW-0812">Transmembrane</keyword>
<keyword evidence="2" id="KW-1133">Transmembrane helix</keyword>
<feature type="coiled-coil region" evidence="1">
    <location>
        <begin position="523"/>
        <end position="601"/>
    </location>
</feature>
<gene>
    <name evidence="4" type="ORF">H9631_01700</name>
</gene>
<dbReference type="InterPro" id="IPR038734">
    <property type="entry name" value="YhaN_AAA"/>
</dbReference>
<dbReference type="SUPFAM" id="SSF52540">
    <property type="entry name" value="P-loop containing nucleoside triphosphate hydrolases"/>
    <property type="match status" value="1"/>
</dbReference>
<feature type="domain" description="YhaN AAA" evidence="3">
    <location>
        <begin position="1"/>
        <end position="204"/>
    </location>
</feature>
<keyword evidence="1" id="KW-0175">Coiled coil</keyword>
<dbReference type="EMBL" id="JACSPV010000002">
    <property type="protein sequence ID" value="MBD8003781.1"/>
    <property type="molecule type" value="Genomic_DNA"/>
</dbReference>
<dbReference type="Pfam" id="PF13514">
    <property type="entry name" value="AAA_27"/>
    <property type="match status" value="1"/>
</dbReference>
<feature type="coiled-coil region" evidence="1">
    <location>
        <begin position="679"/>
        <end position="713"/>
    </location>
</feature>
<dbReference type="Proteomes" id="UP000648182">
    <property type="component" value="Unassembled WGS sequence"/>
</dbReference>
<accession>A0ABR8VG79</accession>
<evidence type="ECO:0000256" key="2">
    <source>
        <dbReference type="SAM" id="Phobius"/>
    </source>
</evidence>
<name>A0ABR8VG79_9BACI</name>